<organism evidence="10 11">
    <name type="scientific">Candidatus Clostridium radicumherbarum</name>
    <dbReference type="NCBI Taxonomy" id="3381662"/>
    <lineage>
        <taxon>Bacteria</taxon>
        <taxon>Bacillati</taxon>
        <taxon>Bacillota</taxon>
        <taxon>Clostridia</taxon>
        <taxon>Eubacteriales</taxon>
        <taxon>Clostridiaceae</taxon>
        <taxon>Clostridium</taxon>
    </lineage>
</organism>
<dbReference type="InterPro" id="IPR017871">
    <property type="entry name" value="ABC_transporter-like_CS"/>
</dbReference>
<dbReference type="SUPFAM" id="SSF90123">
    <property type="entry name" value="ABC transporter transmembrane region"/>
    <property type="match status" value="1"/>
</dbReference>
<keyword evidence="2 7" id="KW-0812">Transmembrane</keyword>
<evidence type="ECO:0000256" key="1">
    <source>
        <dbReference type="ARBA" id="ARBA00004651"/>
    </source>
</evidence>
<comment type="caution">
    <text evidence="10">The sequence shown here is derived from an EMBL/GenBank/DDBJ whole genome shotgun (WGS) entry which is preliminary data.</text>
</comment>
<feature type="transmembrane region" description="Helical" evidence="7">
    <location>
        <begin position="52"/>
        <end position="73"/>
    </location>
</feature>
<dbReference type="InterPro" id="IPR003593">
    <property type="entry name" value="AAA+_ATPase"/>
</dbReference>
<keyword evidence="11" id="KW-1185">Reference proteome</keyword>
<dbReference type="Pfam" id="PF00664">
    <property type="entry name" value="ABC_membrane"/>
    <property type="match status" value="1"/>
</dbReference>
<dbReference type="InterPro" id="IPR027417">
    <property type="entry name" value="P-loop_NTPase"/>
</dbReference>
<sequence length="612" mass="66782">MLKLAAFLKPYKKECIIGPAFKLLEAILELLLPTIMALIINNGVDKQNITYVLKMGMIMLLMSILGFCSSLICQYYAARTSQGFGTTLRNTIFRHISSLSYTEIDSFGTASLINRITNDVNQLQLAVAMLIRLVIRAPFICIGAIIMAMILDLRLSLILFAATPVFALILYFVISKASPLYRKYQQKLDKIALILRENLSGVRVIRAFDKTENEKQRFFAANDDLTETAINVGKISALLNPMTSFVMNTVIIAILWAAGIHINTGRLSQGAIIAFVNYITQILLALMVVSNLVIIFTKAIASAGRVNEVLDAVTSIPDKTLEVSCSTKGNTLAKTAVSYAASTMNILSNTNANRLNDAVIQAETAPSIEFNKVSFSYSNTGDMALEDVSIAIKPGETLGLIGSTGSGKSTFVNLIPRFYDAVKGNIFVEGVNVKAYSLKKLRSKISIVPQNPLLFTGTIAENIRWGKQNATEEEIIAAAKIAQAHEFISKLPDGYNTKVSRGGLNFSGGQKQRLTIARAVVAKPSILILDDAASALDFATDAALRRAIRESSKNMTVLIVSQRVSTIKQADKIIVFDDGHMVGIGTHKELMVSCEAYREICLSQLSNEEAHV</sequence>
<dbReference type="EMBL" id="JBJHZY010000002">
    <property type="protein sequence ID" value="MFL0268740.1"/>
    <property type="molecule type" value="Genomic_DNA"/>
</dbReference>
<feature type="domain" description="ABC transmembrane type-1" evidence="9">
    <location>
        <begin position="16"/>
        <end position="298"/>
    </location>
</feature>
<feature type="transmembrane region" description="Helical" evidence="7">
    <location>
        <begin position="270"/>
        <end position="296"/>
    </location>
</feature>
<dbReference type="InterPro" id="IPR039421">
    <property type="entry name" value="Type_1_exporter"/>
</dbReference>
<evidence type="ECO:0000256" key="6">
    <source>
        <dbReference type="ARBA" id="ARBA00023136"/>
    </source>
</evidence>
<keyword evidence="3" id="KW-0547">Nucleotide-binding</keyword>
<reference evidence="10 11" key="1">
    <citation type="submission" date="2024-11" db="EMBL/GenBank/DDBJ databases">
        <authorList>
            <person name="Heng Y.C."/>
            <person name="Lim A.C.H."/>
            <person name="Lee J.K.Y."/>
            <person name="Kittelmann S."/>
        </authorList>
    </citation>
    <scope>NUCLEOTIDE SEQUENCE [LARGE SCALE GENOMIC DNA]</scope>
    <source>
        <strain evidence="10 11">WILCCON 0202</strain>
    </source>
</reference>
<evidence type="ECO:0000313" key="11">
    <source>
        <dbReference type="Proteomes" id="UP001623661"/>
    </source>
</evidence>
<dbReference type="SMART" id="SM00382">
    <property type="entry name" value="AAA"/>
    <property type="match status" value="1"/>
</dbReference>
<name>A0ABW8TSP3_9CLOT</name>
<evidence type="ECO:0000259" key="9">
    <source>
        <dbReference type="PROSITE" id="PS50929"/>
    </source>
</evidence>
<comment type="subcellular location">
    <subcellularLocation>
        <location evidence="1">Cell membrane</location>
        <topology evidence="1">Multi-pass membrane protein</topology>
    </subcellularLocation>
</comment>
<dbReference type="PROSITE" id="PS50893">
    <property type="entry name" value="ABC_TRANSPORTER_2"/>
    <property type="match status" value="1"/>
</dbReference>
<protein>
    <submittedName>
        <fullName evidence="10">ABC transporter ATP-binding protein</fullName>
    </submittedName>
</protein>
<evidence type="ECO:0000259" key="8">
    <source>
        <dbReference type="PROSITE" id="PS50893"/>
    </source>
</evidence>
<evidence type="ECO:0000256" key="5">
    <source>
        <dbReference type="ARBA" id="ARBA00022989"/>
    </source>
</evidence>
<proteinExistence type="predicted"/>
<keyword evidence="6 7" id="KW-0472">Membrane</keyword>
<keyword evidence="5 7" id="KW-1133">Transmembrane helix</keyword>
<keyword evidence="4 10" id="KW-0067">ATP-binding</keyword>
<evidence type="ECO:0000256" key="7">
    <source>
        <dbReference type="SAM" id="Phobius"/>
    </source>
</evidence>
<dbReference type="RefSeq" id="WP_406765365.1">
    <property type="nucleotide sequence ID" value="NZ_JBJHZY010000002.1"/>
</dbReference>
<gene>
    <name evidence="10" type="ORF">ACJDUH_11620</name>
</gene>
<dbReference type="PANTHER" id="PTHR43394">
    <property type="entry name" value="ATP-DEPENDENT PERMEASE MDL1, MITOCHONDRIAL"/>
    <property type="match status" value="1"/>
</dbReference>
<dbReference type="Gene3D" id="1.20.1560.10">
    <property type="entry name" value="ABC transporter type 1, transmembrane domain"/>
    <property type="match status" value="2"/>
</dbReference>
<feature type="transmembrane region" description="Helical" evidence="7">
    <location>
        <begin position="21"/>
        <end position="40"/>
    </location>
</feature>
<dbReference type="Proteomes" id="UP001623661">
    <property type="component" value="Unassembled WGS sequence"/>
</dbReference>
<feature type="transmembrane region" description="Helical" evidence="7">
    <location>
        <begin position="245"/>
        <end position="264"/>
    </location>
</feature>
<dbReference type="InterPro" id="IPR011527">
    <property type="entry name" value="ABC1_TM_dom"/>
</dbReference>
<feature type="transmembrane region" description="Helical" evidence="7">
    <location>
        <begin position="157"/>
        <end position="174"/>
    </location>
</feature>
<dbReference type="PANTHER" id="PTHR43394:SF1">
    <property type="entry name" value="ATP-BINDING CASSETTE SUB-FAMILY B MEMBER 10, MITOCHONDRIAL"/>
    <property type="match status" value="1"/>
</dbReference>
<dbReference type="InterPro" id="IPR003439">
    <property type="entry name" value="ABC_transporter-like_ATP-bd"/>
</dbReference>
<evidence type="ECO:0000256" key="4">
    <source>
        <dbReference type="ARBA" id="ARBA00022840"/>
    </source>
</evidence>
<dbReference type="SUPFAM" id="SSF52540">
    <property type="entry name" value="P-loop containing nucleoside triphosphate hydrolases"/>
    <property type="match status" value="1"/>
</dbReference>
<dbReference type="PROSITE" id="PS00211">
    <property type="entry name" value="ABC_TRANSPORTER_1"/>
    <property type="match status" value="1"/>
</dbReference>
<evidence type="ECO:0000256" key="2">
    <source>
        <dbReference type="ARBA" id="ARBA00022692"/>
    </source>
</evidence>
<evidence type="ECO:0000256" key="3">
    <source>
        <dbReference type="ARBA" id="ARBA00022741"/>
    </source>
</evidence>
<dbReference type="GO" id="GO:0005524">
    <property type="term" value="F:ATP binding"/>
    <property type="evidence" value="ECO:0007669"/>
    <property type="project" value="UniProtKB-KW"/>
</dbReference>
<feature type="transmembrane region" description="Helical" evidence="7">
    <location>
        <begin position="133"/>
        <end position="151"/>
    </location>
</feature>
<dbReference type="Gene3D" id="3.40.50.300">
    <property type="entry name" value="P-loop containing nucleotide triphosphate hydrolases"/>
    <property type="match status" value="1"/>
</dbReference>
<feature type="domain" description="ABC transporter" evidence="8">
    <location>
        <begin position="368"/>
        <end position="603"/>
    </location>
</feature>
<dbReference type="InterPro" id="IPR036640">
    <property type="entry name" value="ABC1_TM_sf"/>
</dbReference>
<evidence type="ECO:0000313" key="10">
    <source>
        <dbReference type="EMBL" id="MFL0268740.1"/>
    </source>
</evidence>
<dbReference type="Pfam" id="PF00005">
    <property type="entry name" value="ABC_tran"/>
    <property type="match status" value="1"/>
</dbReference>
<dbReference type="CDD" id="cd18548">
    <property type="entry name" value="ABC_6TM_Tm287_like"/>
    <property type="match status" value="1"/>
</dbReference>
<dbReference type="PROSITE" id="PS50929">
    <property type="entry name" value="ABC_TM1F"/>
    <property type="match status" value="1"/>
</dbReference>
<accession>A0ABW8TSP3</accession>